<dbReference type="InterPro" id="IPR029001">
    <property type="entry name" value="ITPase-like_fam"/>
</dbReference>
<dbReference type="NCBIfam" id="TIGR00172">
    <property type="entry name" value="maf"/>
    <property type="match status" value="1"/>
</dbReference>
<dbReference type="EC" id="3.6.1.9" evidence="4"/>
<comment type="similarity">
    <text evidence="4">Belongs to the Maf family. YhdE subfamily.</text>
</comment>
<dbReference type="GO" id="GO:0036218">
    <property type="term" value="F:dTTP diphosphatase activity"/>
    <property type="evidence" value="ECO:0007669"/>
    <property type="project" value="RHEA"/>
</dbReference>
<keyword evidence="4" id="KW-0963">Cytoplasm</keyword>
<feature type="site" description="Important for substrate specificity" evidence="4">
    <location>
        <position position="68"/>
    </location>
</feature>
<dbReference type="Proteomes" id="UP000001353">
    <property type="component" value="Chromosome"/>
</dbReference>
<dbReference type="GO" id="GO:0036221">
    <property type="term" value="F:UTP diphosphatase activity"/>
    <property type="evidence" value="ECO:0007669"/>
    <property type="project" value="RHEA"/>
</dbReference>
<feature type="site" description="Important for substrate specificity" evidence="4">
    <location>
        <position position="10"/>
    </location>
</feature>
<dbReference type="AlphaFoldDB" id="F7ZI32"/>
<dbReference type="GO" id="GO:0005737">
    <property type="term" value="C:cytoplasm"/>
    <property type="evidence" value="ECO:0007669"/>
    <property type="project" value="UniProtKB-SubCell"/>
</dbReference>
<evidence type="ECO:0000256" key="1">
    <source>
        <dbReference type="ARBA" id="ARBA00001968"/>
    </source>
</evidence>
<dbReference type="CDD" id="cd00555">
    <property type="entry name" value="Maf"/>
    <property type="match status" value="1"/>
</dbReference>
<evidence type="ECO:0000256" key="3">
    <source>
        <dbReference type="ARBA" id="ARBA00023080"/>
    </source>
</evidence>
<dbReference type="OrthoDB" id="9807767at2"/>
<dbReference type="RefSeq" id="WP_013962893.1">
    <property type="nucleotide sequence ID" value="NC_015730.1"/>
</dbReference>
<dbReference type="GO" id="GO:0009117">
    <property type="term" value="P:nucleotide metabolic process"/>
    <property type="evidence" value="ECO:0007669"/>
    <property type="project" value="UniProtKB-KW"/>
</dbReference>
<evidence type="ECO:0000256" key="2">
    <source>
        <dbReference type="ARBA" id="ARBA00022801"/>
    </source>
</evidence>
<dbReference type="PANTHER" id="PTHR43213">
    <property type="entry name" value="BIFUNCTIONAL DTTP/UTP PYROPHOSPHATASE/METHYLTRANSFERASE PROTEIN-RELATED"/>
    <property type="match status" value="1"/>
</dbReference>
<dbReference type="HAMAP" id="MF_00528">
    <property type="entry name" value="Maf"/>
    <property type="match status" value="1"/>
</dbReference>
<dbReference type="Gene3D" id="3.90.950.10">
    <property type="match status" value="1"/>
</dbReference>
<dbReference type="PIRSF" id="PIRSF006305">
    <property type="entry name" value="Maf"/>
    <property type="match status" value="1"/>
</dbReference>
<keyword evidence="3 4" id="KW-0546">Nucleotide metabolism</keyword>
<dbReference type="EMBL" id="CP002623">
    <property type="protein sequence ID" value="AEI94982.1"/>
    <property type="molecule type" value="Genomic_DNA"/>
</dbReference>
<dbReference type="PANTHER" id="PTHR43213:SF5">
    <property type="entry name" value="BIFUNCTIONAL DTTP_UTP PYROPHOSPHATASE_METHYLTRANSFERASE PROTEIN-RELATED"/>
    <property type="match status" value="1"/>
</dbReference>
<comment type="catalytic activity">
    <reaction evidence="4">
        <text>UTP + H2O = UMP + diphosphate + H(+)</text>
        <dbReference type="Rhea" id="RHEA:29395"/>
        <dbReference type="ChEBI" id="CHEBI:15377"/>
        <dbReference type="ChEBI" id="CHEBI:15378"/>
        <dbReference type="ChEBI" id="CHEBI:33019"/>
        <dbReference type="ChEBI" id="CHEBI:46398"/>
        <dbReference type="ChEBI" id="CHEBI:57865"/>
        <dbReference type="EC" id="3.6.1.9"/>
    </reaction>
</comment>
<dbReference type="STRING" id="391595.RLO149_c030260"/>
<comment type="function">
    <text evidence="4">Nucleoside triphosphate pyrophosphatase that hydrolyzes dTTP and UTP. May have a dual role in cell division arrest and in preventing the incorporation of modified nucleotides into cellular nucleic acids.</text>
</comment>
<keyword evidence="2 4" id="KW-0378">Hydrolase</keyword>
<comment type="catalytic activity">
    <reaction evidence="4">
        <text>dTTP + H2O = dTMP + diphosphate + H(+)</text>
        <dbReference type="Rhea" id="RHEA:28534"/>
        <dbReference type="ChEBI" id="CHEBI:15377"/>
        <dbReference type="ChEBI" id="CHEBI:15378"/>
        <dbReference type="ChEBI" id="CHEBI:33019"/>
        <dbReference type="ChEBI" id="CHEBI:37568"/>
        <dbReference type="ChEBI" id="CHEBI:63528"/>
        <dbReference type="EC" id="3.6.1.9"/>
    </reaction>
</comment>
<comment type="cofactor">
    <cofactor evidence="1 4">
        <name>a divalent metal cation</name>
        <dbReference type="ChEBI" id="CHEBI:60240"/>
    </cofactor>
</comment>
<evidence type="ECO:0000313" key="6">
    <source>
        <dbReference type="Proteomes" id="UP000001353"/>
    </source>
</evidence>
<evidence type="ECO:0000256" key="4">
    <source>
        <dbReference type="HAMAP-Rule" id="MF_00528"/>
    </source>
</evidence>
<accession>F7ZI32</accession>
<feature type="active site" description="Proton acceptor" evidence="4">
    <location>
        <position position="67"/>
    </location>
</feature>
<organism evidence="5 6">
    <name type="scientific">Roseobacter litoralis (strain ATCC 49566 / DSM 6996 / JCM 21268 / NBRC 15278 / OCh 149)</name>
    <dbReference type="NCBI Taxonomy" id="391595"/>
    <lineage>
        <taxon>Bacteria</taxon>
        <taxon>Pseudomonadati</taxon>
        <taxon>Pseudomonadota</taxon>
        <taxon>Alphaproteobacteria</taxon>
        <taxon>Rhodobacterales</taxon>
        <taxon>Roseobacteraceae</taxon>
        <taxon>Roseobacter</taxon>
    </lineage>
</organism>
<evidence type="ECO:0000313" key="5">
    <source>
        <dbReference type="EMBL" id="AEI94982.1"/>
    </source>
</evidence>
<sequence>MFILGSGSPRRKELLAQIGVVPDDIRPPDIDETPHKGELPRPYCARMAREKVCAVDAQPTDIVLCADTTVALGRRILGKPEDAAEAEAFLKSLSGRRHRVITAVAVRVADRVWEKDVLSIVRMKSLSQADIQSYIDSEDWRGKAGGYGIQGPAAALIPWISGSYTGIVGLPLAETAGLLQAAGYRGAS</sequence>
<dbReference type="Pfam" id="PF02545">
    <property type="entry name" value="Maf"/>
    <property type="match status" value="1"/>
</dbReference>
<dbReference type="KEGG" id="rli:RLO149_c030260"/>
<dbReference type="InterPro" id="IPR003697">
    <property type="entry name" value="Maf-like"/>
</dbReference>
<protein>
    <recommendedName>
        <fullName evidence="4">dTTP/UTP pyrophosphatase</fullName>
        <shortName evidence="4">dTTPase/UTPase</shortName>
        <ecNumber evidence="4">3.6.1.9</ecNumber>
    </recommendedName>
    <alternativeName>
        <fullName evidence="4">Nucleoside triphosphate pyrophosphatase</fullName>
    </alternativeName>
    <alternativeName>
        <fullName evidence="4">Nucleotide pyrophosphatase</fullName>
        <shortName evidence="4">Nucleotide PPase</shortName>
    </alternativeName>
</protein>
<keyword evidence="6" id="KW-1185">Reference proteome</keyword>
<feature type="site" description="Important for substrate specificity" evidence="4">
    <location>
        <position position="150"/>
    </location>
</feature>
<dbReference type="HOGENOM" id="CLU_040416_2_0_5"/>
<dbReference type="SUPFAM" id="SSF52972">
    <property type="entry name" value="ITPase-like"/>
    <property type="match status" value="1"/>
</dbReference>
<name>F7ZI32_ROSLO</name>
<comment type="caution">
    <text evidence="4">Lacks conserved residue(s) required for the propagation of feature annotation.</text>
</comment>
<comment type="subcellular location">
    <subcellularLocation>
        <location evidence="4">Cytoplasm</location>
    </subcellularLocation>
</comment>
<reference evidence="5 6" key="1">
    <citation type="journal article" date="2011" name="BMC Genomics">
        <title>Comparative genome analysis and genome-guided physiological analysis of Roseobacter litoralis.</title>
        <authorList>
            <person name="Kalhoefer D."/>
            <person name="Thole S."/>
            <person name="Voget S."/>
            <person name="Lehmann R."/>
            <person name="Liesegang H."/>
            <person name="Wollher A."/>
            <person name="Daniel R."/>
            <person name="Simon M."/>
            <person name="Brinkhoff T."/>
        </authorList>
    </citation>
    <scope>NUCLEOTIDE SEQUENCE [LARGE SCALE GENOMIC DNA]</scope>
    <source>
        <strain evidence="6">ATCC 49566 / DSM 6996 / JCM 21268 / NBRC 15278 / OCh 149</strain>
    </source>
</reference>
<dbReference type="eggNOG" id="COG0424">
    <property type="taxonomic scope" value="Bacteria"/>
</dbReference>
<proteinExistence type="inferred from homology"/>
<gene>
    <name evidence="5" type="ordered locus">RLO149_c030260</name>
</gene>